<dbReference type="Proteomes" id="UP000054051">
    <property type="component" value="Unassembled WGS sequence"/>
</dbReference>
<proteinExistence type="predicted"/>
<reference evidence="1 2" key="1">
    <citation type="submission" date="2011-08" db="EMBL/GenBank/DDBJ databases">
        <title>The genome of the obligate endobacterium of an arbuscular mycorrhizal fungus reveals an interphylum network of nutritional interactions.</title>
        <authorList>
            <person name="Ghignone S."/>
            <person name="Salvioli A."/>
            <person name="Anca I."/>
            <person name="Lumini E."/>
            <person name="Ortu G."/>
            <person name="Petiti L."/>
            <person name="Cruveiller S."/>
            <person name="Bianciotto V."/>
            <person name="Piffanelli P."/>
            <person name="Lanfranco L."/>
            <person name="Bonfante P."/>
        </authorList>
    </citation>
    <scope>NUCLEOTIDE SEQUENCE [LARGE SCALE GENOMIC DNA]</scope>
    <source>
        <strain evidence="1 2">BEG34</strain>
    </source>
</reference>
<evidence type="ECO:0000313" key="2">
    <source>
        <dbReference type="Proteomes" id="UP000054051"/>
    </source>
</evidence>
<dbReference type="Pfam" id="PF08813">
    <property type="entry name" value="Phage_tail_3"/>
    <property type="match status" value="1"/>
</dbReference>
<dbReference type="RefSeq" id="WP_006682993.1">
    <property type="nucleotide sequence ID" value="NZ_CAFB01000050.1"/>
</dbReference>
<dbReference type="eggNOG" id="ENOG5032WS8">
    <property type="taxonomic scope" value="Bacteria"/>
</dbReference>
<dbReference type="OrthoDB" id="9025082at2"/>
<name>G2JAU2_9BURK</name>
<accession>G2JAU2</accession>
<gene>
    <name evidence="1" type="ORF">CAGGBEG34_320025</name>
</gene>
<dbReference type="Gene3D" id="4.10.410.40">
    <property type="match status" value="1"/>
</dbReference>
<evidence type="ECO:0008006" key="3">
    <source>
        <dbReference type="Google" id="ProtNLM"/>
    </source>
</evidence>
<protein>
    <recommendedName>
        <fullName evidence="3">Phage protein</fullName>
    </recommendedName>
</protein>
<dbReference type="InterPro" id="IPR014918">
    <property type="entry name" value="Phage_tail_3"/>
</dbReference>
<comment type="caution">
    <text evidence="1">The sequence shown here is derived from an EMBL/GenBank/DDBJ whole genome shotgun (WGS) entry which is preliminary data.</text>
</comment>
<organism evidence="1 2">
    <name type="scientific">Candidatus Glomeribacter gigasporarum BEG34</name>
    <dbReference type="NCBI Taxonomy" id="1070319"/>
    <lineage>
        <taxon>Bacteria</taxon>
        <taxon>Pseudomonadati</taxon>
        <taxon>Pseudomonadota</taxon>
        <taxon>Betaproteobacteria</taxon>
        <taxon>Burkholderiales</taxon>
        <taxon>Burkholderiaceae</taxon>
        <taxon>Candidatus Glomeribacter</taxon>
    </lineage>
</organism>
<evidence type="ECO:0000313" key="1">
    <source>
        <dbReference type="EMBL" id="CCD29894.1"/>
    </source>
</evidence>
<dbReference type="STRING" id="1070319.CAGGBEG34_320025"/>
<keyword evidence="2" id="KW-1185">Reference proteome</keyword>
<dbReference type="AlphaFoldDB" id="G2JAU2"/>
<sequence length="222" mass="23679">MSQGATTPFKGSAFFIESGSGEAKRSTDIRQTNPAVVTIASHGYRTGEVVTITGMAQAGMMELIDGGYPVQALSDDTFALIGIDASAYHAYTKGATAAAKQWLNVCELKTINKQGGSIDQIDVTTICSAKKEYEPGLADEGTLQLDFNYAPAAAAQRQLADYERHSATFWMKLTLPRRQGLLLFNGSLQQGSSFQGGVGQVYTSNVTIKLSGEVVHILPTTT</sequence>
<dbReference type="EMBL" id="CAFB01000050">
    <property type="protein sequence ID" value="CCD29894.1"/>
    <property type="molecule type" value="Genomic_DNA"/>
</dbReference>